<dbReference type="OrthoDB" id="67716at2759"/>
<dbReference type="AlphaFoldDB" id="A0A9P0QNE1"/>
<organism evidence="2 3">
    <name type="scientific">[Candida] railenensis</name>
    <dbReference type="NCBI Taxonomy" id="45579"/>
    <lineage>
        <taxon>Eukaryota</taxon>
        <taxon>Fungi</taxon>
        <taxon>Dikarya</taxon>
        <taxon>Ascomycota</taxon>
        <taxon>Saccharomycotina</taxon>
        <taxon>Pichiomycetes</taxon>
        <taxon>Debaryomycetaceae</taxon>
        <taxon>Kurtzmaniella</taxon>
    </lineage>
</organism>
<comment type="caution">
    <text evidence="2">The sequence shown here is derived from an EMBL/GenBank/DDBJ whole genome shotgun (WGS) entry which is preliminary data.</text>
</comment>
<gene>
    <name evidence="2" type="ORF">CLIB1423_05S01244</name>
</gene>
<evidence type="ECO:0000313" key="3">
    <source>
        <dbReference type="Proteomes" id="UP000837801"/>
    </source>
</evidence>
<feature type="domain" description="Nucleoporin Nup120/160 beta-propeller" evidence="1">
    <location>
        <begin position="129"/>
        <end position="624"/>
    </location>
</feature>
<reference evidence="2" key="1">
    <citation type="submission" date="2022-03" db="EMBL/GenBank/DDBJ databases">
        <authorList>
            <person name="Legras J.-L."/>
            <person name="Devillers H."/>
            <person name="Grondin C."/>
        </authorList>
    </citation>
    <scope>NUCLEOTIDE SEQUENCE</scope>
    <source>
        <strain evidence="2">CLIB 1423</strain>
    </source>
</reference>
<protein>
    <recommendedName>
        <fullName evidence="1">Nucleoporin Nup120/160 beta-propeller domain-containing protein</fullName>
    </recommendedName>
</protein>
<evidence type="ECO:0000259" key="1">
    <source>
        <dbReference type="Pfam" id="PF11715"/>
    </source>
</evidence>
<accession>A0A9P0QNE1</accession>
<dbReference type="EMBL" id="CAKXYY010000005">
    <property type="protein sequence ID" value="CAH2351915.1"/>
    <property type="molecule type" value="Genomic_DNA"/>
</dbReference>
<dbReference type="Proteomes" id="UP000837801">
    <property type="component" value="Unassembled WGS sequence"/>
</dbReference>
<evidence type="ECO:0000313" key="2">
    <source>
        <dbReference type="EMBL" id="CAH2351915.1"/>
    </source>
</evidence>
<sequence length="1263" mass="144019">MNVSHIIFPLAASKQKTKIYAREIRDVCCVNFAPYSSSKRNKTLKRVGMKFSDSVVTGYIDNFPTIQAKLPLKYISQSTSSSSSNSNGTSTRLTSNNDNFHSKLANRGSIISLNDIEGNFIDAVSFVLLNDLKTIRFTPLTTQVNSLELKFQQIEILLPHRLPSASCLSVYLESSPDYGDADSAFILVDIIDENYLFTSIKIQLNDFVVNANLGKPFQLDKFNQWGNISVPYSFELRSPPFYIKSLSTNSLIVSLKDGGLLHFKRSSPLSDYEVHNFNEPTSILPFNFIGGLWGKQKEDSLKGASNEIESLGGISLNSMVDIALLTPTIFITLSINKVLKIWDLTTHRHCYPSIDLKENHKDTSFWLTASSTVKYLQVIDNKYLTCHFMTKAAYTGDNLQSNSVFKIWELSSTDPSQIDLRERKDLKFKPELPQSVSKRTNDKNRKNENIWFIQDFFARIQDNGSISYWILWKTNTSSIVSISTISETDGHVESIEWSSKASQKSVLSTFSPYFDSSYYSDKILNSGYYNELIVKTSLDIFRDHIGFKDHDLNITHLSLRQSILETLNEGGDNKLNWYKVDSLCEEYKKLSEECLSLWVNDIDSKVLILNSNSVGVVRPAHAYETFKSHLSPILNDLSIILSTKTYIKVYDQVVQTPYFTGEIAGEIYLKYLAGKISDEDRDSLIERLSSVPNVIQEFNELIDPKSTTTDFALDNRNSLTGSLRKLSSIISFKDIQRSHESILLGLLVLLLLMEINGPILELMNKVSSKLSTYKLLSTVFDTSYSTSNGSAGSSFSGKVERNQLSNLENSLFWNGVVSNHPKLGRLINKGEFNASYDELYSIVSNDYENFITSIIIELINHDEGDLIKEIFIKNLNSKKVIDKFLIGFVYLISNNSAEFYKVFEQEVFDFKDQKVKSELKEIIFQNLTMNENIKAFLDSIFNSSIEDVKLERANYYHSLSILAITQSKTNHNHATFISPIVSTFLASTSEYSLSEPETKLTNSFLNTALKFELQAVEALESIDATENTSTQQKLLEYNINIFEMALILNEYSIVYKTLEFLDAHNNDQSVNLTEVFTKLINNLILNRSVHILFSTSNPSQQLIFSNNYLLIDSILLSLANNELALANSLKYYEYLYSWRLFGGRFSSELSSKNLGDKRGAIQALYIFITRFRHEQQNLLENDGDNNKVIEVEEDIKQYKLKILELYMIILNCLKSFDKKEDQWIIKSSDIETETLGITTLEEINKEYEQWIMELQNDMREWSS</sequence>
<dbReference type="InterPro" id="IPR059141">
    <property type="entry name" value="Beta-prop_Nup120_160"/>
</dbReference>
<dbReference type="Pfam" id="PF11715">
    <property type="entry name" value="Beta-prop_Nup120_160"/>
    <property type="match status" value="1"/>
</dbReference>
<name>A0A9P0QNE1_9ASCO</name>
<proteinExistence type="predicted"/>
<keyword evidence="3" id="KW-1185">Reference proteome</keyword>